<accession>A0A2V1IV68</accession>
<evidence type="ECO:0000256" key="9">
    <source>
        <dbReference type="ARBA" id="ARBA00022630"/>
    </source>
</evidence>
<proteinExistence type="inferred from homology"/>
<dbReference type="GO" id="GO:0009252">
    <property type="term" value="P:peptidoglycan biosynthetic process"/>
    <property type="evidence" value="ECO:0007669"/>
    <property type="project" value="UniProtKB-UniRule"/>
</dbReference>
<evidence type="ECO:0000256" key="13">
    <source>
        <dbReference type="ARBA" id="ARBA00022984"/>
    </source>
</evidence>
<dbReference type="InterPro" id="IPR011601">
    <property type="entry name" value="MurB_C"/>
</dbReference>
<reference evidence="22" key="1">
    <citation type="submission" date="2018-02" db="EMBL/GenBank/DDBJ databases">
        <authorList>
            <person name="Clavel T."/>
            <person name="Strowig T."/>
        </authorList>
    </citation>
    <scope>NUCLEOTIDE SEQUENCE [LARGE SCALE GENOMIC DNA]</scope>
    <source>
        <strain evidence="22">DSM 100764</strain>
    </source>
</reference>
<dbReference type="EC" id="1.3.1.98" evidence="5 19"/>
<evidence type="ECO:0000256" key="12">
    <source>
        <dbReference type="ARBA" id="ARBA00022960"/>
    </source>
</evidence>
<comment type="cofactor">
    <cofactor evidence="1 19">
        <name>FAD</name>
        <dbReference type="ChEBI" id="CHEBI:57692"/>
    </cofactor>
</comment>
<dbReference type="InterPro" id="IPR036318">
    <property type="entry name" value="FAD-bd_PCMH-like_sf"/>
</dbReference>
<evidence type="ECO:0000256" key="5">
    <source>
        <dbReference type="ARBA" id="ARBA00012518"/>
    </source>
</evidence>
<evidence type="ECO:0000256" key="19">
    <source>
        <dbReference type="HAMAP-Rule" id="MF_00037"/>
    </source>
</evidence>
<dbReference type="GO" id="GO:0005829">
    <property type="term" value="C:cytosol"/>
    <property type="evidence" value="ECO:0007669"/>
    <property type="project" value="TreeGrafter"/>
</dbReference>
<dbReference type="Gene3D" id="3.30.43.10">
    <property type="entry name" value="Uridine Diphospho-n-acetylenolpyruvylglucosamine Reductase, domain 2"/>
    <property type="match status" value="1"/>
</dbReference>
<evidence type="ECO:0000256" key="8">
    <source>
        <dbReference type="ARBA" id="ARBA00022618"/>
    </source>
</evidence>
<feature type="active site" evidence="19">
    <location>
        <position position="333"/>
    </location>
</feature>
<dbReference type="InterPro" id="IPR016167">
    <property type="entry name" value="FAD-bd_PCMH_sub1"/>
</dbReference>
<evidence type="ECO:0000256" key="10">
    <source>
        <dbReference type="ARBA" id="ARBA00022827"/>
    </source>
</evidence>
<keyword evidence="11 19" id="KW-0521">NADP</keyword>
<evidence type="ECO:0000256" key="11">
    <source>
        <dbReference type="ARBA" id="ARBA00022857"/>
    </source>
</evidence>
<dbReference type="EMBL" id="PUBV01000004">
    <property type="protein sequence ID" value="PWB08835.1"/>
    <property type="molecule type" value="Genomic_DNA"/>
</dbReference>
<comment type="caution">
    <text evidence="21">The sequence shown here is derived from an EMBL/GenBank/DDBJ whole genome shotgun (WGS) entry which is preliminary data.</text>
</comment>
<evidence type="ECO:0000256" key="7">
    <source>
        <dbReference type="ARBA" id="ARBA00022490"/>
    </source>
</evidence>
<dbReference type="Pfam" id="PF01565">
    <property type="entry name" value="FAD_binding_4"/>
    <property type="match status" value="1"/>
</dbReference>
<dbReference type="Gene3D" id="3.90.78.10">
    <property type="entry name" value="UDP-N-acetylenolpyruvoylglucosamine reductase, C-terminal domain"/>
    <property type="match status" value="1"/>
</dbReference>
<keyword evidence="13 19" id="KW-0573">Peptidoglycan synthesis</keyword>
<dbReference type="UniPathway" id="UPA00219"/>
<dbReference type="GeneID" id="93424520"/>
<keyword evidence="14 19" id="KW-0560">Oxidoreductase</keyword>
<dbReference type="GO" id="GO:0071949">
    <property type="term" value="F:FAD binding"/>
    <property type="evidence" value="ECO:0007669"/>
    <property type="project" value="InterPro"/>
</dbReference>
<dbReference type="PANTHER" id="PTHR21071:SF4">
    <property type="entry name" value="UDP-N-ACETYLENOLPYRUVOYLGLUCOSAMINE REDUCTASE"/>
    <property type="match status" value="1"/>
</dbReference>
<sequence>MITELKDFDLTRHNTFGMRVKCARWIEYTSAGDLPEIMRQIGDLPFKAIGEGSNLLFEGDYDGALLHSRVLDMEAGIDNNGDFLLTAGAGLIFDDVVAHVCRAGISGMENLSAIPGQVGAAAVQNIGAYGVEVADIIDEVLCYDTAERREVAFTASDCRYGYRMSVFKTPEAAGRYIVTSVRFRLPAGAGPRLDYGNLRASLGDKEPTPLSVREAVIAVRDAKLPAVDEFGSAGSFFKNPVVDRSLFERIAARYDTLPPHYDLPESKVKIPAAWLIEQCGFKGMERGNVAVWSRQPLIIVNLTGRAEPQEIIEMQRDITEAVGKRFGITLHPEVEHVISPQNKP</sequence>
<dbReference type="PROSITE" id="PS51387">
    <property type="entry name" value="FAD_PCMH"/>
    <property type="match status" value="1"/>
</dbReference>
<evidence type="ECO:0000259" key="20">
    <source>
        <dbReference type="PROSITE" id="PS51387"/>
    </source>
</evidence>
<evidence type="ECO:0000256" key="2">
    <source>
        <dbReference type="ARBA" id="ARBA00003921"/>
    </source>
</evidence>
<dbReference type="Proteomes" id="UP000244925">
    <property type="component" value="Unassembled WGS sequence"/>
</dbReference>
<dbReference type="InterPro" id="IPR016166">
    <property type="entry name" value="FAD-bd_PCMH"/>
</dbReference>
<evidence type="ECO:0000256" key="15">
    <source>
        <dbReference type="ARBA" id="ARBA00023306"/>
    </source>
</evidence>
<dbReference type="InterPro" id="IPR006094">
    <property type="entry name" value="Oxid_FAD_bind_N"/>
</dbReference>
<keyword evidence="7 19" id="KW-0963">Cytoplasm</keyword>
<dbReference type="InterPro" id="IPR036635">
    <property type="entry name" value="MurB_C_sf"/>
</dbReference>
<protein>
    <recommendedName>
        <fullName evidence="6 19">UDP-N-acetylenolpyruvoylglucosamine reductase</fullName>
        <ecNumber evidence="5 19">1.3.1.98</ecNumber>
    </recommendedName>
    <alternativeName>
        <fullName evidence="17 19">UDP-N-acetylmuramate dehydrogenase</fullName>
    </alternativeName>
</protein>
<comment type="pathway">
    <text evidence="4 19">Cell wall biogenesis; peptidoglycan biosynthesis.</text>
</comment>
<gene>
    <name evidence="19" type="primary">murB</name>
    <name evidence="21" type="ORF">C5O25_02830</name>
</gene>
<dbReference type="AlphaFoldDB" id="A0A2V1IV68"/>
<keyword evidence="15 19" id="KW-0131">Cell cycle</keyword>
<feature type="active site" evidence="19">
    <location>
        <position position="163"/>
    </location>
</feature>
<dbReference type="Pfam" id="PF02873">
    <property type="entry name" value="MurB_C"/>
    <property type="match status" value="1"/>
</dbReference>
<evidence type="ECO:0000313" key="21">
    <source>
        <dbReference type="EMBL" id="PWB08835.1"/>
    </source>
</evidence>
<evidence type="ECO:0000313" key="22">
    <source>
        <dbReference type="Proteomes" id="UP000244925"/>
    </source>
</evidence>
<keyword evidence="8 19" id="KW-0132">Cell division</keyword>
<evidence type="ECO:0000256" key="6">
    <source>
        <dbReference type="ARBA" id="ARBA00015188"/>
    </source>
</evidence>
<dbReference type="GO" id="GO:0051301">
    <property type="term" value="P:cell division"/>
    <property type="evidence" value="ECO:0007669"/>
    <property type="project" value="UniProtKB-KW"/>
</dbReference>
<keyword evidence="22" id="KW-1185">Reference proteome</keyword>
<dbReference type="PANTHER" id="PTHR21071">
    <property type="entry name" value="UDP-N-ACETYLENOLPYRUVOYLGLUCOSAMINE REDUCTASE"/>
    <property type="match status" value="1"/>
</dbReference>
<feature type="domain" description="FAD-binding PCMH-type" evidence="20">
    <location>
        <begin position="18"/>
        <end position="188"/>
    </location>
</feature>
<name>A0A2V1IV68_9BACT</name>
<evidence type="ECO:0000256" key="16">
    <source>
        <dbReference type="ARBA" id="ARBA00023316"/>
    </source>
</evidence>
<keyword evidence="12 19" id="KW-0133">Cell shape</keyword>
<dbReference type="GO" id="GO:0071555">
    <property type="term" value="P:cell wall organization"/>
    <property type="evidence" value="ECO:0007669"/>
    <property type="project" value="UniProtKB-KW"/>
</dbReference>
<evidence type="ECO:0000256" key="18">
    <source>
        <dbReference type="ARBA" id="ARBA00048914"/>
    </source>
</evidence>
<dbReference type="Gene3D" id="3.30.465.10">
    <property type="match status" value="1"/>
</dbReference>
<comment type="function">
    <text evidence="2 19">Cell wall formation.</text>
</comment>
<evidence type="ECO:0000256" key="1">
    <source>
        <dbReference type="ARBA" id="ARBA00001974"/>
    </source>
</evidence>
<evidence type="ECO:0000256" key="17">
    <source>
        <dbReference type="ARBA" id="ARBA00031026"/>
    </source>
</evidence>
<evidence type="ECO:0000256" key="3">
    <source>
        <dbReference type="ARBA" id="ARBA00004496"/>
    </source>
</evidence>
<dbReference type="SUPFAM" id="SSF56194">
    <property type="entry name" value="Uridine diphospho-N-Acetylenolpyruvylglucosamine reductase, MurB, C-terminal domain"/>
    <property type="match status" value="1"/>
</dbReference>
<feature type="active site" description="Proton donor" evidence="19">
    <location>
        <position position="235"/>
    </location>
</feature>
<dbReference type="InterPro" id="IPR016169">
    <property type="entry name" value="FAD-bd_PCMH_sub2"/>
</dbReference>
<comment type="similarity">
    <text evidence="19">Belongs to the MurB family.</text>
</comment>
<evidence type="ECO:0000256" key="4">
    <source>
        <dbReference type="ARBA" id="ARBA00004752"/>
    </source>
</evidence>
<comment type="catalytic activity">
    <reaction evidence="18 19">
        <text>UDP-N-acetyl-alpha-D-muramate + NADP(+) = UDP-N-acetyl-3-O-(1-carboxyvinyl)-alpha-D-glucosamine + NADPH + H(+)</text>
        <dbReference type="Rhea" id="RHEA:12248"/>
        <dbReference type="ChEBI" id="CHEBI:15378"/>
        <dbReference type="ChEBI" id="CHEBI:57783"/>
        <dbReference type="ChEBI" id="CHEBI:58349"/>
        <dbReference type="ChEBI" id="CHEBI:68483"/>
        <dbReference type="ChEBI" id="CHEBI:70757"/>
        <dbReference type="EC" id="1.3.1.98"/>
    </reaction>
</comment>
<comment type="subcellular location">
    <subcellularLocation>
        <location evidence="3 19">Cytoplasm</location>
    </subcellularLocation>
</comment>
<dbReference type="GO" id="GO:0008762">
    <property type="term" value="F:UDP-N-acetylmuramate dehydrogenase activity"/>
    <property type="evidence" value="ECO:0007669"/>
    <property type="project" value="UniProtKB-UniRule"/>
</dbReference>
<keyword evidence="16 19" id="KW-0961">Cell wall biogenesis/degradation</keyword>
<evidence type="ECO:0000256" key="14">
    <source>
        <dbReference type="ARBA" id="ARBA00023002"/>
    </source>
</evidence>
<dbReference type="NCBIfam" id="NF000755">
    <property type="entry name" value="PRK00046.1"/>
    <property type="match status" value="1"/>
</dbReference>
<dbReference type="HAMAP" id="MF_00037">
    <property type="entry name" value="MurB"/>
    <property type="match status" value="1"/>
</dbReference>
<dbReference type="RefSeq" id="WP_107035223.1">
    <property type="nucleotide sequence ID" value="NZ_CAONGC010000006.1"/>
</dbReference>
<organism evidence="21 22">
    <name type="scientific">Paramuribaculum intestinale</name>
    <dbReference type="NCBI Taxonomy" id="2094151"/>
    <lineage>
        <taxon>Bacteria</taxon>
        <taxon>Pseudomonadati</taxon>
        <taxon>Bacteroidota</taxon>
        <taxon>Bacteroidia</taxon>
        <taxon>Bacteroidales</taxon>
        <taxon>Muribaculaceae</taxon>
        <taxon>Paramuribaculum</taxon>
    </lineage>
</organism>
<keyword evidence="10 19" id="KW-0274">FAD</keyword>
<dbReference type="GO" id="GO:0008360">
    <property type="term" value="P:regulation of cell shape"/>
    <property type="evidence" value="ECO:0007669"/>
    <property type="project" value="UniProtKB-KW"/>
</dbReference>
<keyword evidence="9 19" id="KW-0285">Flavoprotein</keyword>
<dbReference type="NCBIfam" id="TIGR00179">
    <property type="entry name" value="murB"/>
    <property type="match status" value="1"/>
</dbReference>
<dbReference type="InterPro" id="IPR003170">
    <property type="entry name" value="MurB"/>
</dbReference>
<dbReference type="SUPFAM" id="SSF56176">
    <property type="entry name" value="FAD-binding/transporter-associated domain-like"/>
    <property type="match status" value="1"/>
</dbReference>